<evidence type="ECO:0000256" key="1">
    <source>
        <dbReference type="SAM" id="MobiDB-lite"/>
    </source>
</evidence>
<feature type="compositionally biased region" description="Polar residues" evidence="1">
    <location>
        <begin position="111"/>
        <end position="121"/>
    </location>
</feature>
<dbReference type="EMBL" id="JBHSTT010000063">
    <property type="protein sequence ID" value="MFC6391245.1"/>
    <property type="molecule type" value="Genomic_DNA"/>
</dbReference>
<dbReference type="RefSeq" id="WP_192284964.1">
    <property type="nucleotide sequence ID" value="NZ_JBHSTT010000063.1"/>
</dbReference>
<keyword evidence="2" id="KW-1133">Transmembrane helix</keyword>
<sequence length="255" mass="27713">MLVLRPPSPVSALSAPQNFIAEDAPRRASRRRRRIVSLTLIIAMIGVGSLLAMTGDYGQASRRDGAAVAAHQPDRQMSLSDRIERERDLVAQWRRLDLPSSAHAASPATSQDRAQATSPSSGAAPAEALSRTEPSPGANLPQPADRTETTASIADTPAASLRDGGRLSTEAAPHHGNTIDRADLYLRRGQYTIARYLYEEAYRDGEILGAVGMAKSYDTAYLKPLGLKSKGDPQKSRIWYRRASELSVKRRQEAP</sequence>
<comment type="caution">
    <text evidence="3">The sequence shown here is derived from an EMBL/GenBank/DDBJ whole genome shotgun (WGS) entry which is preliminary data.</text>
</comment>
<keyword evidence="2" id="KW-0472">Membrane</keyword>
<reference evidence="4" key="1">
    <citation type="journal article" date="2019" name="Int. J. Syst. Evol. Microbiol.">
        <title>The Global Catalogue of Microorganisms (GCM) 10K type strain sequencing project: providing services to taxonomists for standard genome sequencing and annotation.</title>
        <authorList>
            <consortium name="The Broad Institute Genomics Platform"/>
            <consortium name="The Broad Institute Genome Sequencing Center for Infectious Disease"/>
            <person name="Wu L."/>
            <person name="Ma J."/>
        </authorList>
    </citation>
    <scope>NUCLEOTIDE SEQUENCE [LARGE SCALE GENOMIC DNA]</scope>
    <source>
        <strain evidence="4">CCUG 36916</strain>
    </source>
</reference>
<keyword evidence="2" id="KW-0812">Transmembrane</keyword>
<dbReference type="Proteomes" id="UP001596237">
    <property type="component" value="Unassembled WGS sequence"/>
</dbReference>
<feature type="region of interest" description="Disordered" evidence="1">
    <location>
        <begin position="100"/>
        <end position="174"/>
    </location>
</feature>
<evidence type="ECO:0000313" key="4">
    <source>
        <dbReference type="Proteomes" id="UP001596237"/>
    </source>
</evidence>
<evidence type="ECO:0000256" key="2">
    <source>
        <dbReference type="SAM" id="Phobius"/>
    </source>
</evidence>
<gene>
    <name evidence="3" type="ORF">ACFQDP_18190</name>
</gene>
<proteinExistence type="predicted"/>
<name>A0ABW1WSP4_9HYPH</name>
<evidence type="ECO:0000313" key="3">
    <source>
        <dbReference type="EMBL" id="MFC6391245.1"/>
    </source>
</evidence>
<feature type="transmembrane region" description="Helical" evidence="2">
    <location>
        <begin position="35"/>
        <end position="53"/>
    </location>
</feature>
<evidence type="ECO:0008006" key="5">
    <source>
        <dbReference type="Google" id="ProtNLM"/>
    </source>
</evidence>
<organism evidence="3 4">
    <name type="scientific">Methylorubrum zatmanii</name>
    <dbReference type="NCBI Taxonomy" id="29429"/>
    <lineage>
        <taxon>Bacteria</taxon>
        <taxon>Pseudomonadati</taxon>
        <taxon>Pseudomonadota</taxon>
        <taxon>Alphaproteobacteria</taxon>
        <taxon>Hyphomicrobiales</taxon>
        <taxon>Methylobacteriaceae</taxon>
        <taxon>Methylorubrum</taxon>
    </lineage>
</organism>
<accession>A0ABW1WSP4</accession>
<protein>
    <recommendedName>
        <fullName evidence="5">Sel1 repeat family protein</fullName>
    </recommendedName>
</protein>
<feature type="compositionally biased region" description="Low complexity" evidence="1">
    <location>
        <begin position="100"/>
        <end position="110"/>
    </location>
</feature>
<keyword evidence="4" id="KW-1185">Reference proteome</keyword>